<evidence type="ECO:0000256" key="6">
    <source>
        <dbReference type="SAM" id="Phobius"/>
    </source>
</evidence>
<dbReference type="Gene3D" id="1.20.120.1220">
    <property type="match status" value="2"/>
</dbReference>
<sequence>MLSTTDLLALESTLLLAGMAFASYQDWRVREVSDSLWIIMAVLGGVLLEVGSLGSPWPVYLLNVVAVLFVLEHLLPWEDLLGDRGGLVWGVEIALYVGVLLLSVYTWFVLFPHTLLLYYDVVGMVLLARVLFEVGALYGGADAKALMAASAVLPVLANPLLLEYPARVQGSVLALLPFPFTMLIDGALLTLLVPLIMLIRNLRRGEREFPKILHMERIPTPELADRFVWLKDPPLEEGHREDSTEEDQALRARQVEKLKAMGVERVWVTPQLPFLISLALGAALGVLVGDVLVWFLTAI</sequence>
<comment type="caution">
    <text evidence="7">The sequence shown here is derived from an EMBL/GenBank/DDBJ whole genome shotgun (WGS) entry which is preliminary data.</text>
</comment>
<reference evidence="7" key="2">
    <citation type="journal article" date="2014" name="ISME J.">
        <title>Microbial stratification in low pH oxic and suboxic macroscopic growths along an acid mine drainage.</title>
        <authorList>
            <person name="Mendez-Garcia C."/>
            <person name="Mesa V."/>
            <person name="Sprenger R.R."/>
            <person name="Richter M."/>
            <person name="Diez M.S."/>
            <person name="Solano J."/>
            <person name="Bargiela R."/>
            <person name="Golyshina O.V."/>
            <person name="Manteca A."/>
            <person name="Ramos J.L."/>
            <person name="Gallego J.R."/>
            <person name="Llorente I."/>
            <person name="Martins Dos Santos V.A."/>
            <person name="Jensen O.N."/>
            <person name="Pelaez A.I."/>
            <person name="Sanchez J."/>
            <person name="Ferrer M."/>
        </authorList>
    </citation>
    <scope>NUCLEOTIDE SEQUENCE</scope>
</reference>
<evidence type="ECO:0000256" key="4">
    <source>
        <dbReference type="ARBA" id="ARBA00022989"/>
    </source>
</evidence>
<protein>
    <submittedName>
        <fullName evidence="7">Membrane protein containing Peptidase A24A, prepilin type IV</fullName>
    </submittedName>
</protein>
<dbReference type="AlphaFoldDB" id="T1DE21"/>
<feature type="transmembrane region" description="Helical" evidence="6">
    <location>
        <begin position="6"/>
        <end position="24"/>
    </location>
</feature>
<proteinExistence type="predicted"/>
<feature type="transmembrane region" description="Helical" evidence="6">
    <location>
        <begin position="174"/>
        <end position="199"/>
    </location>
</feature>
<keyword evidence="2" id="KW-1003">Cell membrane</keyword>
<keyword evidence="4 6" id="KW-1133">Transmembrane helix</keyword>
<dbReference type="PANTHER" id="PTHR36506">
    <property type="entry name" value="PREFLAGELLIN PEPTIDASE"/>
    <property type="match status" value="1"/>
</dbReference>
<feature type="transmembrane region" description="Helical" evidence="6">
    <location>
        <begin position="116"/>
        <end position="138"/>
    </location>
</feature>
<organism evidence="7">
    <name type="scientific">mine drainage metagenome</name>
    <dbReference type="NCBI Taxonomy" id="410659"/>
    <lineage>
        <taxon>unclassified sequences</taxon>
        <taxon>metagenomes</taxon>
        <taxon>ecological metagenomes</taxon>
    </lineage>
</organism>
<dbReference type="GO" id="GO:0005886">
    <property type="term" value="C:plasma membrane"/>
    <property type="evidence" value="ECO:0007669"/>
    <property type="project" value="UniProtKB-SubCell"/>
</dbReference>
<dbReference type="InterPro" id="IPR052218">
    <property type="entry name" value="Preflagellin_Peptidase"/>
</dbReference>
<accession>T1DE21</accession>
<keyword evidence="3 6" id="KW-0812">Transmembrane</keyword>
<evidence type="ECO:0000256" key="2">
    <source>
        <dbReference type="ARBA" id="ARBA00022475"/>
    </source>
</evidence>
<evidence type="ECO:0000313" key="7">
    <source>
        <dbReference type="EMBL" id="EQD79619.1"/>
    </source>
</evidence>
<dbReference type="PANTHER" id="PTHR36506:SF1">
    <property type="entry name" value="PREFLAGELLIN PEPTIDASE"/>
    <property type="match status" value="1"/>
</dbReference>
<evidence type="ECO:0000256" key="5">
    <source>
        <dbReference type="ARBA" id="ARBA00023136"/>
    </source>
</evidence>
<evidence type="ECO:0000256" key="1">
    <source>
        <dbReference type="ARBA" id="ARBA00004651"/>
    </source>
</evidence>
<name>T1DE21_9ZZZZ</name>
<feature type="transmembrane region" description="Helical" evidence="6">
    <location>
        <begin position="59"/>
        <end position="75"/>
    </location>
</feature>
<dbReference type="GO" id="GO:0004190">
    <property type="term" value="F:aspartic-type endopeptidase activity"/>
    <property type="evidence" value="ECO:0007669"/>
    <property type="project" value="InterPro"/>
</dbReference>
<comment type="subcellular location">
    <subcellularLocation>
        <location evidence="1">Cell membrane</location>
        <topology evidence="1">Multi-pass membrane protein</topology>
    </subcellularLocation>
</comment>
<dbReference type="EMBL" id="AUZY01000088">
    <property type="protein sequence ID" value="EQD79619.1"/>
    <property type="molecule type" value="Genomic_DNA"/>
</dbReference>
<dbReference type="Gene3D" id="6.10.250.3240">
    <property type="match status" value="1"/>
</dbReference>
<feature type="transmembrane region" description="Helical" evidence="6">
    <location>
        <begin position="36"/>
        <end position="53"/>
    </location>
</feature>
<evidence type="ECO:0000256" key="3">
    <source>
        <dbReference type="ARBA" id="ARBA00022692"/>
    </source>
</evidence>
<feature type="transmembrane region" description="Helical" evidence="6">
    <location>
        <begin position="274"/>
        <end position="296"/>
    </location>
</feature>
<keyword evidence="5 6" id="KW-0472">Membrane</keyword>
<feature type="transmembrane region" description="Helical" evidence="6">
    <location>
        <begin position="87"/>
        <end position="110"/>
    </location>
</feature>
<gene>
    <name evidence="7" type="ORF">B1B_00117</name>
</gene>
<reference evidence="7" key="1">
    <citation type="submission" date="2013-08" db="EMBL/GenBank/DDBJ databases">
        <authorList>
            <person name="Mendez C."/>
            <person name="Richter M."/>
            <person name="Ferrer M."/>
            <person name="Sanchez J."/>
        </authorList>
    </citation>
    <scope>NUCLEOTIDE SEQUENCE</scope>
</reference>